<accession>A0ACC1LFZ8</accession>
<keyword evidence="2" id="KW-1185">Reference proteome</keyword>
<dbReference type="Proteomes" id="UP001140087">
    <property type="component" value="Unassembled WGS sequence"/>
</dbReference>
<name>A0ACC1LFZ8_9FUNG</name>
<organism evidence="1 2">
    <name type="scientific">Coemansia helicoidea</name>
    <dbReference type="NCBI Taxonomy" id="1286919"/>
    <lineage>
        <taxon>Eukaryota</taxon>
        <taxon>Fungi</taxon>
        <taxon>Fungi incertae sedis</taxon>
        <taxon>Zoopagomycota</taxon>
        <taxon>Kickxellomycotina</taxon>
        <taxon>Kickxellomycetes</taxon>
        <taxon>Kickxellales</taxon>
        <taxon>Kickxellaceae</taxon>
        <taxon>Coemansia</taxon>
    </lineage>
</organism>
<evidence type="ECO:0000313" key="2">
    <source>
        <dbReference type="Proteomes" id="UP001140087"/>
    </source>
</evidence>
<sequence length="345" mass="36709">MVNLAALPEELKHIQAYLQRGQEIAQADAVVSYSCKYYAARQSISAPGPAAQQFVTGLLDELEAEKAQLVQQERLKSDAEAAHHCTVFALKVFAKADTEDREGRATKATARNFIVSSQFLQVVAAYGDLPPDVAEKIKYAKWRATEILKAVREGRPPVPPPAADDSPAPPAVSAGDIMGWPSPPVQQTPPPQQPLLPGRATSPAWSGSSYPDVSTPQPLQQPPQPLQQPVAYYPSSQPGAAGVQADGLPSVPRNRLPADTAPANTRPAQATPPSAATFIPMPAANLPPVSPQAPDGAEGLMLDPTDAKAAQKFARWAISALEYDDVATAVDNLQRAIGVLARYQR</sequence>
<reference evidence="1" key="1">
    <citation type="submission" date="2022-07" db="EMBL/GenBank/DDBJ databases">
        <title>Phylogenomic reconstructions and comparative analyses of Kickxellomycotina fungi.</title>
        <authorList>
            <person name="Reynolds N.K."/>
            <person name="Stajich J.E."/>
            <person name="Barry K."/>
            <person name="Grigoriev I.V."/>
            <person name="Crous P."/>
            <person name="Smith M.E."/>
        </authorList>
    </citation>
    <scope>NUCLEOTIDE SEQUENCE</scope>
    <source>
        <strain evidence="1">BCRC 34780</strain>
    </source>
</reference>
<proteinExistence type="predicted"/>
<dbReference type="EMBL" id="JANBUN010000021">
    <property type="protein sequence ID" value="KAJ2807993.1"/>
    <property type="molecule type" value="Genomic_DNA"/>
</dbReference>
<evidence type="ECO:0000313" key="1">
    <source>
        <dbReference type="EMBL" id="KAJ2807993.1"/>
    </source>
</evidence>
<gene>
    <name evidence="1" type="ORF">H4R21_000254</name>
</gene>
<comment type="caution">
    <text evidence="1">The sequence shown here is derived from an EMBL/GenBank/DDBJ whole genome shotgun (WGS) entry which is preliminary data.</text>
</comment>
<protein>
    <submittedName>
        <fullName evidence="1">Uncharacterized protein</fullName>
    </submittedName>
</protein>